<accession>A0A4Q5MWW5</accession>
<dbReference type="EMBL" id="SDWW01000077">
    <property type="protein sequence ID" value="RYV49423.1"/>
    <property type="molecule type" value="Genomic_DNA"/>
</dbReference>
<evidence type="ECO:0000313" key="3">
    <source>
        <dbReference type="Proteomes" id="UP000293764"/>
    </source>
</evidence>
<gene>
    <name evidence="2" type="ORF">EUA98_18870</name>
</gene>
<evidence type="ECO:0000259" key="1">
    <source>
        <dbReference type="Pfam" id="PF09347"/>
    </source>
</evidence>
<reference evidence="2 3" key="1">
    <citation type="submission" date="2019-01" db="EMBL/GenBank/DDBJ databases">
        <title>Novel species of Cellulomonas.</title>
        <authorList>
            <person name="Liu Q."/>
            <person name="Xin Y.-H."/>
        </authorList>
    </citation>
    <scope>NUCLEOTIDE SEQUENCE [LARGE SCALE GENOMIC DNA]</scope>
    <source>
        <strain evidence="2 3">HLT2-17</strain>
    </source>
</reference>
<proteinExistence type="predicted"/>
<evidence type="ECO:0000313" key="2">
    <source>
        <dbReference type="EMBL" id="RYV49423.1"/>
    </source>
</evidence>
<organism evidence="2 3">
    <name type="scientific">Pengzhenrongella frigida</name>
    <dbReference type="NCBI Taxonomy" id="1259133"/>
    <lineage>
        <taxon>Bacteria</taxon>
        <taxon>Bacillati</taxon>
        <taxon>Actinomycetota</taxon>
        <taxon>Actinomycetes</taxon>
        <taxon>Micrococcales</taxon>
        <taxon>Pengzhenrongella</taxon>
    </lineage>
</organism>
<protein>
    <submittedName>
        <fullName evidence="2">DUF1989 domain-containing protein</fullName>
    </submittedName>
</protein>
<dbReference type="InterPro" id="IPR018959">
    <property type="entry name" value="DUF1989"/>
</dbReference>
<feature type="domain" description="DUF1989" evidence="1">
    <location>
        <begin position="23"/>
        <end position="112"/>
    </location>
</feature>
<sequence length="209" mass="22110">MPRSTAWPPPPDLIDADRLVWAETVHAGGCTRLVVARGTTVRLTDLDGDACAHLQVYDADGAEERPGRLPPGRQGALTLGSQLLSDQGNALATLTHDSTGRPGSSLGTTDLELFTRAAAKHGLGSRPLRPCLSFFQTVTRERDGTPVFAGPSAPGASVSIRAEMPLVLLIANTAHPLDPDPDCECGPLEVLAWRDYCTSPGQPSRPRMG</sequence>
<dbReference type="Pfam" id="PF09347">
    <property type="entry name" value="DUF1989"/>
    <property type="match status" value="1"/>
</dbReference>
<name>A0A4Q5MWW5_9MICO</name>
<dbReference type="OrthoDB" id="9772660at2"/>
<comment type="caution">
    <text evidence="2">The sequence shown here is derived from an EMBL/GenBank/DDBJ whole genome shotgun (WGS) entry which is preliminary data.</text>
</comment>
<dbReference type="RefSeq" id="WP_130104234.1">
    <property type="nucleotide sequence ID" value="NZ_SDWW01000077.1"/>
</dbReference>
<keyword evidence="3" id="KW-1185">Reference proteome</keyword>
<dbReference type="AlphaFoldDB" id="A0A4Q5MWW5"/>
<dbReference type="Proteomes" id="UP000293764">
    <property type="component" value="Unassembled WGS sequence"/>
</dbReference>